<feature type="compositionally biased region" description="Low complexity" evidence="1">
    <location>
        <begin position="152"/>
        <end position="166"/>
    </location>
</feature>
<reference evidence="2 3" key="1">
    <citation type="submission" date="2022-12" db="EMBL/GenBank/DDBJ databases">
        <title>Genomic features and morphological characterization of a novel Knufia sp. strain isolated from spacecraft assembly facility.</title>
        <authorList>
            <person name="Teixeira M."/>
            <person name="Chander A.M."/>
            <person name="Stajich J.E."/>
            <person name="Venkateswaran K."/>
        </authorList>
    </citation>
    <scope>NUCLEOTIDE SEQUENCE [LARGE SCALE GENOMIC DNA]</scope>
    <source>
        <strain evidence="2 3">FJI-L2-BK-P2</strain>
    </source>
</reference>
<feature type="region of interest" description="Disordered" evidence="1">
    <location>
        <begin position="133"/>
        <end position="209"/>
    </location>
</feature>
<dbReference type="Proteomes" id="UP001316803">
    <property type="component" value="Unassembled WGS sequence"/>
</dbReference>
<feature type="compositionally biased region" description="Basic and acidic residues" evidence="1">
    <location>
        <begin position="30"/>
        <end position="40"/>
    </location>
</feature>
<organism evidence="2 3">
    <name type="scientific">Knufia fluminis</name>
    <dbReference type="NCBI Taxonomy" id="191047"/>
    <lineage>
        <taxon>Eukaryota</taxon>
        <taxon>Fungi</taxon>
        <taxon>Dikarya</taxon>
        <taxon>Ascomycota</taxon>
        <taxon>Pezizomycotina</taxon>
        <taxon>Eurotiomycetes</taxon>
        <taxon>Chaetothyriomycetidae</taxon>
        <taxon>Chaetothyriales</taxon>
        <taxon>Trichomeriaceae</taxon>
        <taxon>Knufia</taxon>
    </lineage>
</organism>
<gene>
    <name evidence="2" type="ORF">OHC33_006125</name>
</gene>
<feature type="region of interest" description="Disordered" evidence="1">
    <location>
        <begin position="1"/>
        <end position="102"/>
    </location>
</feature>
<sequence>MGFFNRLFSSDHHEQVSGPQRYASTGRRIRPVDHDPRECGPRNAYRFVPGGQNDYTPEVVSSRYKPQEFPPPPARSRSRKRSRSHAHEPTHTYGYPDTDYIQPRDRLHRNQLWEAEERERSKAIDLAYRARAHNAKWRARDARQPSWPLDWPSMSSSSHVPSSSRRPSTRRRRETDVEWEYDWPNRDSCAGLPSRSGSGRSRKGSRGYW</sequence>
<evidence type="ECO:0000313" key="3">
    <source>
        <dbReference type="Proteomes" id="UP001316803"/>
    </source>
</evidence>
<accession>A0AAN8EJR2</accession>
<proteinExistence type="predicted"/>
<feature type="compositionally biased region" description="Basic residues" evidence="1">
    <location>
        <begin position="200"/>
        <end position="209"/>
    </location>
</feature>
<keyword evidence="3" id="KW-1185">Reference proteome</keyword>
<dbReference type="AlphaFoldDB" id="A0AAN8EJR2"/>
<evidence type="ECO:0000313" key="2">
    <source>
        <dbReference type="EMBL" id="KAK5953003.1"/>
    </source>
</evidence>
<comment type="caution">
    <text evidence="2">The sequence shown here is derived from an EMBL/GenBank/DDBJ whole genome shotgun (WGS) entry which is preliminary data.</text>
</comment>
<protein>
    <submittedName>
        <fullName evidence="2">Uncharacterized protein</fullName>
    </submittedName>
</protein>
<evidence type="ECO:0000256" key="1">
    <source>
        <dbReference type="SAM" id="MobiDB-lite"/>
    </source>
</evidence>
<dbReference type="EMBL" id="JAKLMC020000013">
    <property type="protein sequence ID" value="KAK5953003.1"/>
    <property type="molecule type" value="Genomic_DNA"/>
</dbReference>
<name>A0AAN8EJR2_9EURO</name>